<feature type="compositionally biased region" description="Low complexity" evidence="4">
    <location>
        <begin position="1124"/>
        <end position="1139"/>
    </location>
</feature>
<protein>
    <submittedName>
        <fullName evidence="6">Zinc carboxypeptidase family protein</fullName>
    </submittedName>
</protein>
<dbReference type="EMBL" id="GG662368">
    <property type="protein sequence ID" value="EAS05471.2"/>
    <property type="molecule type" value="Genomic_DNA"/>
</dbReference>
<keyword evidence="7" id="KW-1185">Reference proteome</keyword>
<dbReference type="Gene3D" id="2.60.40.3120">
    <property type="match status" value="1"/>
</dbReference>
<feature type="compositionally biased region" description="Polar residues" evidence="4">
    <location>
        <begin position="1055"/>
        <end position="1065"/>
    </location>
</feature>
<feature type="compositionally biased region" description="Acidic residues" evidence="4">
    <location>
        <begin position="834"/>
        <end position="846"/>
    </location>
</feature>
<keyword evidence="6" id="KW-0121">Carboxypeptidase</keyword>
<comment type="similarity">
    <text evidence="2 3">Belongs to the peptidase M14 family.</text>
</comment>
<evidence type="ECO:0000313" key="7">
    <source>
        <dbReference type="Proteomes" id="UP000009168"/>
    </source>
</evidence>
<accession>Q24CI9</accession>
<keyword evidence="6" id="KW-0378">Hydrolase</keyword>
<evidence type="ECO:0000256" key="2">
    <source>
        <dbReference type="ARBA" id="ARBA00005988"/>
    </source>
</evidence>
<feature type="region of interest" description="Disordered" evidence="4">
    <location>
        <begin position="827"/>
        <end position="846"/>
    </location>
</feature>
<dbReference type="AlphaFoldDB" id="Q24CI9"/>
<feature type="active site" description="Proton donor/acceptor" evidence="3">
    <location>
        <position position="755"/>
    </location>
</feature>
<dbReference type="InterPro" id="IPR040626">
    <property type="entry name" value="Pepdidase_M14_N"/>
</dbReference>
<dbReference type="InterPro" id="IPR000834">
    <property type="entry name" value="Peptidase_M14"/>
</dbReference>
<dbReference type="PANTHER" id="PTHR12756">
    <property type="entry name" value="CYTOSOLIC CARBOXYPEPTIDASE"/>
    <property type="match status" value="1"/>
</dbReference>
<sequence length="1279" mass="146672">MDKQKSVNTSSSSAHKVAKNLKKLADRDDDWYSSSQSDDSFSQEDTETVPIDITKYLPPANPLIPKIFQEDYEVRTAINIQFNSLPNFNKNKNFQFIEPSERPLQLQEYIAQQQVLKSTKSSSPSENTKNIAESSITKHLPNKQGALSTLKQENEARLSSTLQNNISDQIKTNSTEGNQQENINTTISTNKNQIINTNTETSEFNIPTNQFQQERSTNNVISQKDSQKNIKINDQIKQIIPSQQQVNTQSQVVQQQNQQVVNNQQVQQISAQNTTIQNQNNTLVVKLKTLFEYHKQNRDNLIYQKYSDYNLNDPTRIGDVIYFATYIANLKNLIKSRKNKDEDSDFNQNKASFNRKVSIKEIKNYHHNFHTSNPSANSQTAINANSSEQQKIQFSSSFESGNLFCAYKVNETEFDLILQNDINTKGNTQWFFFSVTNAKAGQVLKFNILNLNKPGSLFNEGLCPVIFSVKQNELSGQEWVRGGFNINYYRGDIQRDGNKGKPHYTLTFSYYIHHSQDTIYFAHSFPYTFTDLKEYINDFMKDETKNKKVSVKKLCKTLAGNNCEMLTITSSSMVKRFQRKGIVIFARQHPGETGGSYMVQGCIEFLLGDSPQAEYLRDNCVFKIVPMLNPDGVIHGNYRCSLAGCDLNRRWKKPRKKLHPTVFHMKEMIKTFGREREIKLIIDLHGHSRKMNTFFYGCSYKEDPVLTRIYPYMMSKMTDYINFEECRFNVQKSKEKTARITLWKEQRVMNVFTVEASFYGKQKNQTKTHYSIQDYLDIGKSLVVNLYNYLWEDESEDNKNSKKINNQLNKNSILKEIKDNEQKIINMESKSDSDGSDSDPSEDELSDEQMIKLLPKSVLTKKQKKLLEQEEEKAKEKREKELAAKRLQKKNELLQGNQSDSQTDRKKFLISKVMPRVQKVVEKKPENIKPEGQVEMVDAAVQTDASFIMEMKAYLMKKQSLQNGLQNGQSINSLLKSQSMGGFMINKLQQKVQDQTNRQLVPNLMSNPLARKENQFFVQQQNQYQRNSLQQNISPQSQMSALFFDKTNGSQTLRHQNESKFSQGNYKVKEINSSKQEDSLKEKQNTQGQLIKSDNPELNQLNNGQQNGVSATQSYQNNSQLNGQKEQQFQAPQKQKTPQLVSKSQMVEGGGIAPNNNNTRYSQVKSLLTTNISSVLTNIIPQTTTNAFNNNNNNSSNLPQLSNPSLQNIKMSQQITLAASNNQQITNVNMMVSPKTDNFLIKKSKSSSNAIMRQSKIIISNQGNDLLGNKKQRFTNLNN</sequence>
<dbReference type="PROSITE" id="PS52035">
    <property type="entry name" value="PEPTIDASE_M14"/>
    <property type="match status" value="1"/>
</dbReference>
<comment type="cofactor">
    <cofactor evidence="1">
        <name>Zn(2+)</name>
        <dbReference type="ChEBI" id="CHEBI:29105"/>
    </cofactor>
</comment>
<evidence type="ECO:0000256" key="1">
    <source>
        <dbReference type="ARBA" id="ARBA00001947"/>
    </source>
</evidence>
<evidence type="ECO:0000256" key="4">
    <source>
        <dbReference type="SAM" id="MobiDB-lite"/>
    </source>
</evidence>
<dbReference type="SUPFAM" id="SSF53187">
    <property type="entry name" value="Zn-dependent exopeptidases"/>
    <property type="match status" value="1"/>
</dbReference>
<dbReference type="InterPro" id="IPR050821">
    <property type="entry name" value="Cytosolic_carboxypeptidase"/>
</dbReference>
<keyword evidence="6" id="KW-0645">Protease</keyword>
<dbReference type="HOGENOM" id="CLU_237548_0_0_1"/>
<name>Q24CI9_TETTS</name>
<evidence type="ECO:0000256" key="3">
    <source>
        <dbReference type="PROSITE-ProRule" id="PRU01379"/>
    </source>
</evidence>
<dbReference type="Gene3D" id="3.40.630.10">
    <property type="entry name" value="Zn peptidases"/>
    <property type="match status" value="1"/>
</dbReference>
<dbReference type="InParanoid" id="Q24CI9"/>
<proteinExistence type="inferred from homology"/>
<reference evidence="7" key="1">
    <citation type="journal article" date="2006" name="PLoS Biol.">
        <title>Macronuclear genome sequence of the ciliate Tetrahymena thermophila, a model eukaryote.</title>
        <authorList>
            <person name="Eisen J.A."/>
            <person name="Coyne R.S."/>
            <person name="Wu M."/>
            <person name="Wu D."/>
            <person name="Thiagarajan M."/>
            <person name="Wortman J.R."/>
            <person name="Badger J.H."/>
            <person name="Ren Q."/>
            <person name="Amedeo P."/>
            <person name="Jones K.M."/>
            <person name="Tallon L.J."/>
            <person name="Delcher A.L."/>
            <person name="Salzberg S.L."/>
            <person name="Silva J.C."/>
            <person name="Haas B.J."/>
            <person name="Majoros W.H."/>
            <person name="Farzad M."/>
            <person name="Carlton J.M."/>
            <person name="Smith R.K. Jr."/>
            <person name="Garg J."/>
            <person name="Pearlman R.E."/>
            <person name="Karrer K.M."/>
            <person name="Sun L."/>
            <person name="Manning G."/>
            <person name="Elde N.C."/>
            <person name="Turkewitz A.P."/>
            <person name="Asai D.J."/>
            <person name="Wilkes D.E."/>
            <person name="Wang Y."/>
            <person name="Cai H."/>
            <person name="Collins K."/>
            <person name="Stewart B.A."/>
            <person name="Lee S.R."/>
            <person name="Wilamowska K."/>
            <person name="Weinberg Z."/>
            <person name="Ruzzo W.L."/>
            <person name="Wloga D."/>
            <person name="Gaertig J."/>
            <person name="Frankel J."/>
            <person name="Tsao C.-C."/>
            <person name="Gorovsky M.A."/>
            <person name="Keeling P.J."/>
            <person name="Waller R.F."/>
            <person name="Patron N.J."/>
            <person name="Cherry J.M."/>
            <person name="Stover N.A."/>
            <person name="Krieger C.J."/>
            <person name="del Toro C."/>
            <person name="Ryder H.F."/>
            <person name="Williamson S.C."/>
            <person name="Barbeau R.A."/>
            <person name="Hamilton E.P."/>
            <person name="Orias E."/>
        </authorList>
    </citation>
    <scope>NUCLEOTIDE SEQUENCE [LARGE SCALE GENOMIC DNA]</scope>
    <source>
        <strain evidence="7">SB210</strain>
    </source>
</reference>
<feature type="region of interest" description="Disordered" evidence="4">
    <location>
        <begin position="1055"/>
        <end position="1158"/>
    </location>
</feature>
<dbReference type="Proteomes" id="UP000009168">
    <property type="component" value="Unassembled WGS sequence"/>
</dbReference>
<dbReference type="OrthoDB" id="10253041at2759"/>
<dbReference type="KEGG" id="tet:TTHERM_00929530"/>
<dbReference type="RefSeq" id="XP_001025716.2">
    <property type="nucleotide sequence ID" value="XM_001025716.2"/>
</dbReference>
<feature type="region of interest" description="Disordered" evidence="4">
    <location>
        <begin position="887"/>
        <end position="906"/>
    </location>
</feature>
<organism evidence="6 7">
    <name type="scientific">Tetrahymena thermophila (strain SB210)</name>
    <dbReference type="NCBI Taxonomy" id="312017"/>
    <lineage>
        <taxon>Eukaryota</taxon>
        <taxon>Sar</taxon>
        <taxon>Alveolata</taxon>
        <taxon>Ciliophora</taxon>
        <taxon>Intramacronucleata</taxon>
        <taxon>Oligohymenophorea</taxon>
        <taxon>Hymenostomatida</taxon>
        <taxon>Tetrahymenina</taxon>
        <taxon>Tetrahymenidae</taxon>
        <taxon>Tetrahymena</taxon>
    </lineage>
</organism>
<dbReference type="GeneID" id="7824337"/>
<dbReference type="eggNOG" id="KOG3641">
    <property type="taxonomic scope" value="Eukaryota"/>
</dbReference>
<dbReference type="Pfam" id="PF18027">
    <property type="entry name" value="Pepdidase_M14_N"/>
    <property type="match status" value="1"/>
</dbReference>
<dbReference type="GO" id="GO:0004181">
    <property type="term" value="F:metallocarboxypeptidase activity"/>
    <property type="evidence" value="ECO:0007669"/>
    <property type="project" value="InterPro"/>
</dbReference>
<evidence type="ECO:0000259" key="5">
    <source>
        <dbReference type="PROSITE" id="PS52035"/>
    </source>
</evidence>
<dbReference type="Pfam" id="PF00246">
    <property type="entry name" value="Peptidase_M14"/>
    <property type="match status" value="1"/>
</dbReference>
<feature type="compositionally biased region" description="Polar residues" evidence="4">
    <location>
        <begin position="1109"/>
        <end position="1123"/>
    </location>
</feature>
<gene>
    <name evidence="6" type="ORF">TTHERM_00929530</name>
</gene>
<dbReference type="GO" id="GO:0008270">
    <property type="term" value="F:zinc ion binding"/>
    <property type="evidence" value="ECO:0007669"/>
    <property type="project" value="InterPro"/>
</dbReference>
<feature type="compositionally biased region" description="Basic and acidic residues" evidence="4">
    <location>
        <begin position="1067"/>
        <end position="1084"/>
    </location>
</feature>
<dbReference type="GO" id="GO:0006508">
    <property type="term" value="P:proteolysis"/>
    <property type="evidence" value="ECO:0007669"/>
    <property type="project" value="InterPro"/>
</dbReference>
<feature type="domain" description="Peptidase M14" evidence="5">
    <location>
        <begin position="525"/>
        <end position="790"/>
    </location>
</feature>
<dbReference type="PANTHER" id="PTHR12756:SF11">
    <property type="entry name" value="CYTOSOLIC CARBOXYPEPTIDASE 1"/>
    <property type="match status" value="1"/>
</dbReference>
<evidence type="ECO:0000313" key="6">
    <source>
        <dbReference type="EMBL" id="EAS05471.2"/>
    </source>
</evidence>
<feature type="region of interest" description="Disordered" evidence="4">
    <location>
        <begin position="28"/>
        <end position="47"/>
    </location>
</feature>
<feature type="compositionally biased region" description="Low complexity" evidence="4">
    <location>
        <begin position="1098"/>
        <end position="1108"/>
    </location>
</feature>